<keyword evidence="5" id="KW-0560">Oxidoreductase</keyword>
<organism evidence="5 6">
    <name type="scientific">Sesamum alatum</name>
    <dbReference type="NCBI Taxonomy" id="300844"/>
    <lineage>
        <taxon>Eukaryota</taxon>
        <taxon>Viridiplantae</taxon>
        <taxon>Streptophyta</taxon>
        <taxon>Embryophyta</taxon>
        <taxon>Tracheophyta</taxon>
        <taxon>Spermatophyta</taxon>
        <taxon>Magnoliopsida</taxon>
        <taxon>eudicotyledons</taxon>
        <taxon>Gunneridae</taxon>
        <taxon>Pentapetalae</taxon>
        <taxon>asterids</taxon>
        <taxon>lamiids</taxon>
        <taxon>Lamiales</taxon>
        <taxon>Pedaliaceae</taxon>
        <taxon>Sesamum</taxon>
    </lineage>
</organism>
<dbReference type="EMBL" id="JACGWO010000009">
    <property type="protein sequence ID" value="KAK4417512.1"/>
    <property type="molecule type" value="Genomic_DNA"/>
</dbReference>
<dbReference type="Proteomes" id="UP001293254">
    <property type="component" value="Unassembled WGS sequence"/>
</dbReference>
<evidence type="ECO:0000313" key="6">
    <source>
        <dbReference type="Proteomes" id="UP001293254"/>
    </source>
</evidence>
<keyword evidence="2" id="KW-0408">Iron</keyword>
<dbReference type="Pfam" id="PF03171">
    <property type="entry name" value="2OG-FeII_Oxy"/>
    <property type="match status" value="1"/>
</dbReference>
<dbReference type="SUPFAM" id="SSF51197">
    <property type="entry name" value="Clavaminate synthase-like"/>
    <property type="match status" value="1"/>
</dbReference>
<dbReference type="InterPro" id="IPR027443">
    <property type="entry name" value="IPNS-like_sf"/>
</dbReference>
<dbReference type="InterPro" id="IPR026992">
    <property type="entry name" value="DIOX_N"/>
</dbReference>
<dbReference type="AlphaFoldDB" id="A0AAE2CCY3"/>
<reference evidence="5" key="1">
    <citation type="submission" date="2020-06" db="EMBL/GenBank/DDBJ databases">
        <authorList>
            <person name="Li T."/>
            <person name="Hu X."/>
            <person name="Zhang T."/>
            <person name="Song X."/>
            <person name="Zhang H."/>
            <person name="Dai N."/>
            <person name="Sheng W."/>
            <person name="Hou X."/>
            <person name="Wei L."/>
        </authorList>
    </citation>
    <scope>NUCLEOTIDE SEQUENCE</scope>
    <source>
        <strain evidence="5">3651</strain>
        <tissue evidence="5">Leaf</tissue>
    </source>
</reference>
<evidence type="ECO:0000313" key="5">
    <source>
        <dbReference type="EMBL" id="KAK4417512.1"/>
    </source>
</evidence>
<dbReference type="Pfam" id="PF14226">
    <property type="entry name" value="DIOX_N"/>
    <property type="match status" value="1"/>
</dbReference>
<evidence type="ECO:0000256" key="2">
    <source>
        <dbReference type="ARBA" id="ARBA00023004"/>
    </source>
</evidence>
<accession>A0AAE2CCY3</accession>
<keyword evidence="5" id="KW-0223">Dioxygenase</keyword>
<dbReference type="GO" id="GO:0016706">
    <property type="term" value="F:2-oxoglutarate-dependent dioxygenase activity"/>
    <property type="evidence" value="ECO:0007669"/>
    <property type="project" value="UniProtKB-ARBA"/>
</dbReference>
<evidence type="ECO:0000259" key="4">
    <source>
        <dbReference type="Pfam" id="PF14226"/>
    </source>
</evidence>
<name>A0AAE2CCY3_9LAMI</name>
<dbReference type="PRINTS" id="PR00682">
    <property type="entry name" value="IPNSYNTHASE"/>
</dbReference>
<evidence type="ECO:0000256" key="1">
    <source>
        <dbReference type="ARBA" id="ARBA00022723"/>
    </source>
</evidence>
<feature type="domain" description="Isopenicillin N synthase-like Fe(2+) 2OG dioxygenase" evidence="3">
    <location>
        <begin position="209"/>
        <end position="265"/>
    </location>
</feature>
<dbReference type="GO" id="GO:0046872">
    <property type="term" value="F:metal ion binding"/>
    <property type="evidence" value="ECO:0007669"/>
    <property type="project" value="UniProtKB-KW"/>
</dbReference>
<keyword evidence="6" id="KW-1185">Reference proteome</keyword>
<gene>
    <name evidence="5" type="ORF">Salat_2163900</name>
</gene>
<protein>
    <submittedName>
        <fullName evidence="5">2-oxoglutarate-dependent dioxygenase</fullName>
    </submittedName>
</protein>
<reference evidence="5" key="2">
    <citation type="journal article" date="2024" name="Plant">
        <title>Genomic evolution and insights into agronomic trait innovations of Sesamum species.</title>
        <authorList>
            <person name="Miao H."/>
            <person name="Wang L."/>
            <person name="Qu L."/>
            <person name="Liu H."/>
            <person name="Sun Y."/>
            <person name="Le M."/>
            <person name="Wang Q."/>
            <person name="Wei S."/>
            <person name="Zheng Y."/>
            <person name="Lin W."/>
            <person name="Duan Y."/>
            <person name="Cao H."/>
            <person name="Xiong S."/>
            <person name="Wang X."/>
            <person name="Wei L."/>
            <person name="Li C."/>
            <person name="Ma Q."/>
            <person name="Ju M."/>
            <person name="Zhao R."/>
            <person name="Li G."/>
            <person name="Mu C."/>
            <person name="Tian Q."/>
            <person name="Mei H."/>
            <person name="Zhang T."/>
            <person name="Gao T."/>
            <person name="Zhang H."/>
        </authorList>
    </citation>
    <scope>NUCLEOTIDE SEQUENCE</scope>
    <source>
        <strain evidence="5">3651</strain>
    </source>
</reference>
<dbReference type="InterPro" id="IPR050231">
    <property type="entry name" value="Iron_ascorbate_oxido_reductase"/>
</dbReference>
<dbReference type="PANTHER" id="PTHR47990">
    <property type="entry name" value="2-OXOGLUTARATE (2OG) AND FE(II)-DEPENDENT OXYGENASE SUPERFAMILY PROTEIN-RELATED"/>
    <property type="match status" value="1"/>
</dbReference>
<evidence type="ECO:0000259" key="3">
    <source>
        <dbReference type="Pfam" id="PF03171"/>
    </source>
</evidence>
<comment type="caution">
    <text evidence="5">The sequence shown here is derived from an EMBL/GenBank/DDBJ whole genome shotgun (WGS) entry which is preliminary data.</text>
</comment>
<sequence>MATDFKSIPLIDISPLVEKWDDPNLAQDDGVAQVVRQLDRACREAGFFYVKGHGIPDSLVKDIRTVSRQFFHLPYEEKLKIKLSAATGYRGYQRVGENITKGVPDMHEAIDCYREVKPGMYGRLGEAMEGCNKWPSDPPNFKDLMEEYVNLCTDLSRKIMRGIALALGAPVDVFEGNRAGDPFWVLRVIGYPVVHHANGQEMPKTETDVGCNGEWISAVPVPGTFVCNIGDMLKILTNGEYESTLHRVTNNSPKYRVCVAYFYEPNFDAAMEPLDTCVQRTGGAKKFESAVYGKHLVSKVLTNFVK</sequence>
<feature type="domain" description="Non-haem dioxygenase N-terminal" evidence="4">
    <location>
        <begin position="8"/>
        <end position="136"/>
    </location>
</feature>
<proteinExistence type="predicted"/>
<keyword evidence="1" id="KW-0479">Metal-binding</keyword>
<dbReference type="Gene3D" id="2.60.120.330">
    <property type="entry name" value="B-lactam Antibiotic, Isopenicillin N Synthase, Chain"/>
    <property type="match status" value="1"/>
</dbReference>
<dbReference type="InterPro" id="IPR044861">
    <property type="entry name" value="IPNS-like_FE2OG_OXY"/>
</dbReference>